<dbReference type="EMBL" id="VLLP01000001">
    <property type="protein sequence ID" value="TWJ28351.1"/>
    <property type="molecule type" value="Genomic_DNA"/>
</dbReference>
<sequence>MTTRLRGNPWAILAVLCLAYFMSQLDIAVLAIAIPEIVRDLDASLDQVVWALSSYILALAALLITAGRLGDLYGRRRIFLLGVAVFTVFSLAGGLADGPGQLIAARAVQGVGAALFVPQTMALLVEAFPPERRGMALGIRGGVGGTAAVLGPVVGGFLVSSLDWRWVFFVNIPVGVVMLALAAATIPATGGRKEHRLDLAGVMLATAFLLLLAFGLSQGARYSWNGGIWAVIAAGLVLFAVFLAQQRRRQDREPLVPFALFRDRNFAVMNVFSVVVSLTVIGLIVVLSVTFQSVLEFGAWRAGLLLMVASLLSVVFDPVAGKLSEKVEGRHLLLFGMAATVAGLLWTFTQTRSEAGWAGLVAPMVVIGIGNAFLFTPLATVALHRVRPESAGGAAGVLVTSMQVGSMVGTAVMGAVLREGSGTAPTVDTIRDVLLLLVGTAAVGAVICLAAERSSTPADTAPPAEGTPPVGTAPAVRQSEDAA</sequence>
<dbReference type="GO" id="GO:0022857">
    <property type="term" value="F:transmembrane transporter activity"/>
    <property type="evidence" value="ECO:0007669"/>
    <property type="project" value="InterPro"/>
</dbReference>
<keyword evidence="2" id="KW-0813">Transport</keyword>
<dbReference type="InterPro" id="IPR011701">
    <property type="entry name" value="MFS"/>
</dbReference>
<keyword evidence="9" id="KW-1185">Reference proteome</keyword>
<keyword evidence="4" id="KW-0812">Transmembrane</keyword>
<comment type="caution">
    <text evidence="8">The sequence shown here is derived from an EMBL/GenBank/DDBJ whole genome shotgun (WGS) entry which is preliminary data.</text>
</comment>
<keyword evidence="6" id="KW-0472">Membrane</keyword>
<evidence type="ECO:0000256" key="1">
    <source>
        <dbReference type="ARBA" id="ARBA00004651"/>
    </source>
</evidence>
<dbReference type="PROSITE" id="PS50850">
    <property type="entry name" value="MFS"/>
    <property type="match status" value="1"/>
</dbReference>
<evidence type="ECO:0000256" key="2">
    <source>
        <dbReference type="ARBA" id="ARBA00022448"/>
    </source>
</evidence>
<name>A0A562WE82_9ACTN</name>
<dbReference type="RefSeq" id="WP_145816600.1">
    <property type="nucleotide sequence ID" value="NZ_AP023438.1"/>
</dbReference>
<evidence type="ECO:0000256" key="6">
    <source>
        <dbReference type="ARBA" id="ARBA00023136"/>
    </source>
</evidence>
<evidence type="ECO:0000259" key="7">
    <source>
        <dbReference type="PROSITE" id="PS50850"/>
    </source>
</evidence>
<feature type="domain" description="Major facilitator superfamily (MFS) profile" evidence="7">
    <location>
        <begin position="12"/>
        <end position="456"/>
    </location>
</feature>
<dbReference type="CDD" id="cd17321">
    <property type="entry name" value="MFS_MMR_MDR_like"/>
    <property type="match status" value="1"/>
</dbReference>
<evidence type="ECO:0000313" key="9">
    <source>
        <dbReference type="Proteomes" id="UP000319728"/>
    </source>
</evidence>
<dbReference type="InterPro" id="IPR020846">
    <property type="entry name" value="MFS_dom"/>
</dbReference>
<keyword evidence="5" id="KW-1133">Transmembrane helix</keyword>
<dbReference type="Proteomes" id="UP000319728">
    <property type="component" value="Unassembled WGS sequence"/>
</dbReference>
<comment type="subcellular location">
    <subcellularLocation>
        <location evidence="1">Cell membrane</location>
        <topology evidence="1">Multi-pass membrane protein</topology>
    </subcellularLocation>
</comment>
<keyword evidence="3" id="KW-1003">Cell membrane</keyword>
<dbReference type="PANTHER" id="PTHR42718:SF46">
    <property type="entry name" value="BLR6921 PROTEIN"/>
    <property type="match status" value="1"/>
</dbReference>
<dbReference type="InterPro" id="IPR004638">
    <property type="entry name" value="EmrB-like"/>
</dbReference>
<reference evidence="8 9" key="1">
    <citation type="submission" date="2019-07" db="EMBL/GenBank/DDBJ databases">
        <title>R&amp;d 2014.</title>
        <authorList>
            <person name="Klenk H.-P."/>
        </authorList>
    </citation>
    <scope>NUCLEOTIDE SEQUENCE [LARGE SCALE GENOMIC DNA]</scope>
    <source>
        <strain evidence="8 9">DSM 43912</strain>
    </source>
</reference>
<dbReference type="AlphaFoldDB" id="A0A562WE82"/>
<gene>
    <name evidence="8" type="ORF">JD81_01855</name>
</gene>
<dbReference type="Gene3D" id="1.20.1720.10">
    <property type="entry name" value="Multidrug resistance protein D"/>
    <property type="match status" value="1"/>
</dbReference>
<evidence type="ECO:0000256" key="5">
    <source>
        <dbReference type="ARBA" id="ARBA00022989"/>
    </source>
</evidence>
<dbReference type="InterPro" id="IPR036259">
    <property type="entry name" value="MFS_trans_sf"/>
</dbReference>
<dbReference type="PRINTS" id="PR01036">
    <property type="entry name" value="TCRTETB"/>
</dbReference>
<accession>A0A562WE82</accession>
<evidence type="ECO:0000256" key="4">
    <source>
        <dbReference type="ARBA" id="ARBA00022692"/>
    </source>
</evidence>
<evidence type="ECO:0000313" key="8">
    <source>
        <dbReference type="EMBL" id="TWJ28351.1"/>
    </source>
</evidence>
<dbReference type="PANTHER" id="PTHR42718">
    <property type="entry name" value="MAJOR FACILITATOR SUPERFAMILY MULTIDRUG TRANSPORTER MFSC"/>
    <property type="match status" value="1"/>
</dbReference>
<dbReference type="GO" id="GO:0005886">
    <property type="term" value="C:plasma membrane"/>
    <property type="evidence" value="ECO:0007669"/>
    <property type="project" value="UniProtKB-SubCell"/>
</dbReference>
<dbReference type="Pfam" id="PF07690">
    <property type="entry name" value="MFS_1"/>
    <property type="match status" value="1"/>
</dbReference>
<organism evidence="8 9">
    <name type="scientific">Micromonospora sagamiensis</name>
    <dbReference type="NCBI Taxonomy" id="47875"/>
    <lineage>
        <taxon>Bacteria</taxon>
        <taxon>Bacillati</taxon>
        <taxon>Actinomycetota</taxon>
        <taxon>Actinomycetes</taxon>
        <taxon>Micromonosporales</taxon>
        <taxon>Micromonosporaceae</taxon>
        <taxon>Micromonospora</taxon>
    </lineage>
</organism>
<dbReference type="Gene3D" id="1.20.1250.20">
    <property type="entry name" value="MFS general substrate transporter like domains"/>
    <property type="match status" value="1"/>
</dbReference>
<dbReference type="NCBIfam" id="TIGR00711">
    <property type="entry name" value="efflux_EmrB"/>
    <property type="match status" value="1"/>
</dbReference>
<dbReference type="SUPFAM" id="SSF103473">
    <property type="entry name" value="MFS general substrate transporter"/>
    <property type="match status" value="2"/>
</dbReference>
<protein>
    <submittedName>
        <fullName evidence="8">EmrB/QacA subfamily drug resistance transporter</fullName>
    </submittedName>
</protein>
<dbReference type="OrthoDB" id="9781469at2"/>
<proteinExistence type="predicted"/>
<evidence type="ECO:0000256" key="3">
    <source>
        <dbReference type="ARBA" id="ARBA00022475"/>
    </source>
</evidence>